<dbReference type="AlphaFoldDB" id="A6JXQ9"/>
<dbReference type="EMBL" id="CH474005">
    <property type="protein sequence ID" value="EDL96350.1"/>
    <property type="molecule type" value="Genomic_DNA"/>
</dbReference>
<evidence type="ECO:0000313" key="1">
    <source>
        <dbReference type="EMBL" id="EDL96350.1"/>
    </source>
</evidence>
<reference evidence="1 2" key="1">
    <citation type="submission" date="2005-09" db="EMBL/GenBank/DDBJ databases">
        <authorList>
            <person name="Mural R.J."/>
            <person name="Li P.W."/>
            <person name="Adams M.D."/>
            <person name="Amanatides P.G."/>
            <person name="Baden-Tillson H."/>
            <person name="Barnstead M."/>
            <person name="Chin S.H."/>
            <person name="Dew I."/>
            <person name="Evans C.A."/>
            <person name="Ferriera S."/>
            <person name="Flanigan M."/>
            <person name="Fosler C."/>
            <person name="Glodek A."/>
            <person name="Gu Z."/>
            <person name="Holt R.A."/>
            <person name="Jennings D."/>
            <person name="Kraft C.L."/>
            <person name="Lu F."/>
            <person name="Nguyen T."/>
            <person name="Nusskern D.R."/>
            <person name="Pfannkoch C.M."/>
            <person name="Sitter C."/>
            <person name="Sutton G.G."/>
            <person name="Venter J.C."/>
            <person name="Wang Z."/>
            <person name="Woodage T."/>
            <person name="Zheng X.H."/>
            <person name="Zhong F."/>
        </authorList>
    </citation>
    <scope>NUCLEOTIDE SEQUENCE [LARGE SCALE GENOMIC DNA]</scope>
    <source>
        <strain>BN</strain>
        <strain evidence="2">Sprague-Dawley</strain>
    </source>
</reference>
<proteinExistence type="predicted"/>
<evidence type="ECO:0000313" key="2">
    <source>
        <dbReference type="Proteomes" id="UP000234681"/>
    </source>
</evidence>
<accession>A6JXQ9</accession>
<dbReference type="Proteomes" id="UP000234681">
    <property type="component" value="Chromosome 3"/>
</dbReference>
<name>A6JXQ9_RAT</name>
<sequence length="59" mass="6434">MIITEKHCSIPLPAAKASLNLGKQTIPRELNVSYCLSQGSIRTPHPGVFNAFPLENCLL</sequence>
<gene>
    <name evidence="1" type="ORF">rCG_32158</name>
</gene>
<protein>
    <submittedName>
        <fullName evidence="1">RCG32158</fullName>
    </submittedName>
</protein>
<organism evidence="1 2">
    <name type="scientific">Rattus norvegicus</name>
    <name type="common">Rat</name>
    <dbReference type="NCBI Taxonomy" id="10116"/>
    <lineage>
        <taxon>Eukaryota</taxon>
        <taxon>Metazoa</taxon>
        <taxon>Chordata</taxon>
        <taxon>Craniata</taxon>
        <taxon>Vertebrata</taxon>
        <taxon>Euteleostomi</taxon>
        <taxon>Mammalia</taxon>
        <taxon>Eutheria</taxon>
        <taxon>Euarchontoglires</taxon>
        <taxon>Glires</taxon>
        <taxon>Rodentia</taxon>
        <taxon>Myomorpha</taxon>
        <taxon>Muroidea</taxon>
        <taxon>Muridae</taxon>
        <taxon>Murinae</taxon>
        <taxon>Rattus</taxon>
    </lineage>
</organism>